<keyword evidence="2 4" id="KW-0238">DNA-binding</keyword>
<dbReference type="GO" id="GO:0003700">
    <property type="term" value="F:DNA-binding transcription factor activity"/>
    <property type="evidence" value="ECO:0007669"/>
    <property type="project" value="TreeGrafter"/>
</dbReference>
<dbReference type="RefSeq" id="WP_164337162.1">
    <property type="nucleotide sequence ID" value="NZ_JAAGMD010000260.1"/>
</dbReference>
<name>A0A6G3QSR5_9ACTN</name>
<evidence type="ECO:0000259" key="6">
    <source>
        <dbReference type="PROSITE" id="PS50977"/>
    </source>
</evidence>
<evidence type="ECO:0000256" key="2">
    <source>
        <dbReference type="ARBA" id="ARBA00023125"/>
    </source>
</evidence>
<dbReference type="PANTHER" id="PTHR30055:SF234">
    <property type="entry name" value="HTH-TYPE TRANSCRIPTIONAL REGULATOR BETI"/>
    <property type="match status" value="1"/>
</dbReference>
<feature type="region of interest" description="Disordered" evidence="5">
    <location>
        <begin position="1"/>
        <end position="28"/>
    </location>
</feature>
<evidence type="ECO:0000256" key="5">
    <source>
        <dbReference type="SAM" id="MobiDB-lite"/>
    </source>
</evidence>
<feature type="compositionally biased region" description="Basic and acidic residues" evidence="5">
    <location>
        <begin position="17"/>
        <end position="28"/>
    </location>
</feature>
<evidence type="ECO:0000313" key="7">
    <source>
        <dbReference type="EMBL" id="NEA86227.1"/>
    </source>
</evidence>
<protein>
    <submittedName>
        <fullName evidence="7">TetR/AcrR family transcriptional regulator</fullName>
    </submittedName>
</protein>
<accession>A0A6G3QSR5</accession>
<keyword evidence="1" id="KW-0805">Transcription regulation</keyword>
<evidence type="ECO:0000256" key="3">
    <source>
        <dbReference type="ARBA" id="ARBA00023163"/>
    </source>
</evidence>
<dbReference type="InterPro" id="IPR001647">
    <property type="entry name" value="HTH_TetR"/>
</dbReference>
<dbReference type="Gene3D" id="1.10.357.10">
    <property type="entry name" value="Tetracycline Repressor, domain 2"/>
    <property type="match status" value="1"/>
</dbReference>
<evidence type="ECO:0000256" key="1">
    <source>
        <dbReference type="ARBA" id="ARBA00023015"/>
    </source>
</evidence>
<dbReference type="PROSITE" id="PS50977">
    <property type="entry name" value="HTH_TETR_2"/>
    <property type="match status" value="1"/>
</dbReference>
<dbReference type="Gene3D" id="1.10.10.60">
    <property type="entry name" value="Homeodomain-like"/>
    <property type="match status" value="1"/>
</dbReference>
<evidence type="ECO:0000256" key="4">
    <source>
        <dbReference type="PROSITE-ProRule" id="PRU00335"/>
    </source>
</evidence>
<sequence>MSSQHDSASARSGAGLREVKKQETRQHISDQATRLFLRQGFDTTTIAEIADAARVSKKTVTNYFARKEDLALDHQDAFVAALASSVAARRPGESALGALRRAFSEALAAHDPVSGFTGPEFARMVADSATLTACVRGLHDRREEALAEALAAAENLPADDIVIRTAAGLLGTVHRLLFRRIQQLTLAGLPAQEIEATVAPEAARAFDLLEPSIGTLGTA</sequence>
<comment type="caution">
    <text evidence="7">The sequence shown here is derived from an EMBL/GenBank/DDBJ whole genome shotgun (WGS) entry which is preliminary data.</text>
</comment>
<dbReference type="InterPro" id="IPR009057">
    <property type="entry name" value="Homeodomain-like_sf"/>
</dbReference>
<proteinExistence type="predicted"/>
<feature type="compositionally biased region" description="Polar residues" evidence="5">
    <location>
        <begin position="1"/>
        <end position="10"/>
    </location>
</feature>
<reference evidence="7" key="1">
    <citation type="submission" date="2020-01" db="EMBL/GenBank/DDBJ databases">
        <title>Insect and environment-associated Actinomycetes.</title>
        <authorList>
            <person name="Currrie C."/>
            <person name="Chevrette M."/>
            <person name="Carlson C."/>
            <person name="Stubbendieck R."/>
            <person name="Wendt-Pienkowski E."/>
        </authorList>
    </citation>
    <scope>NUCLEOTIDE SEQUENCE</scope>
    <source>
        <strain evidence="7">SID14436</strain>
    </source>
</reference>
<dbReference type="EMBL" id="JAAGMD010000260">
    <property type="protein sequence ID" value="NEA86227.1"/>
    <property type="molecule type" value="Genomic_DNA"/>
</dbReference>
<dbReference type="AlphaFoldDB" id="A0A6G3QSR5"/>
<dbReference type="InterPro" id="IPR050109">
    <property type="entry name" value="HTH-type_TetR-like_transc_reg"/>
</dbReference>
<dbReference type="GO" id="GO:0000976">
    <property type="term" value="F:transcription cis-regulatory region binding"/>
    <property type="evidence" value="ECO:0007669"/>
    <property type="project" value="TreeGrafter"/>
</dbReference>
<dbReference type="Pfam" id="PF00440">
    <property type="entry name" value="TetR_N"/>
    <property type="match status" value="1"/>
</dbReference>
<keyword evidence="3" id="KW-0804">Transcription</keyword>
<dbReference type="PRINTS" id="PR00455">
    <property type="entry name" value="HTHTETR"/>
</dbReference>
<feature type="DNA-binding region" description="H-T-H motif" evidence="4">
    <location>
        <begin position="45"/>
        <end position="64"/>
    </location>
</feature>
<organism evidence="7">
    <name type="scientific">Streptomyces sp. SID14436</name>
    <dbReference type="NCBI Taxonomy" id="2706070"/>
    <lineage>
        <taxon>Bacteria</taxon>
        <taxon>Bacillati</taxon>
        <taxon>Actinomycetota</taxon>
        <taxon>Actinomycetes</taxon>
        <taxon>Kitasatosporales</taxon>
        <taxon>Streptomycetaceae</taxon>
        <taxon>Streptomyces</taxon>
    </lineage>
</organism>
<dbReference type="SUPFAM" id="SSF46689">
    <property type="entry name" value="Homeodomain-like"/>
    <property type="match status" value="1"/>
</dbReference>
<gene>
    <name evidence="7" type="ORF">G3I53_09280</name>
</gene>
<feature type="domain" description="HTH tetR-type" evidence="6">
    <location>
        <begin position="22"/>
        <end position="82"/>
    </location>
</feature>
<dbReference type="PANTHER" id="PTHR30055">
    <property type="entry name" value="HTH-TYPE TRANSCRIPTIONAL REGULATOR RUTR"/>
    <property type="match status" value="1"/>
</dbReference>